<organism evidence="5 6">
    <name type="scientific">Brevundimonas faecalis</name>
    <dbReference type="NCBI Taxonomy" id="947378"/>
    <lineage>
        <taxon>Bacteria</taxon>
        <taxon>Pseudomonadati</taxon>
        <taxon>Pseudomonadota</taxon>
        <taxon>Alphaproteobacteria</taxon>
        <taxon>Caulobacterales</taxon>
        <taxon>Caulobacteraceae</taxon>
        <taxon>Brevundimonas</taxon>
    </lineage>
</organism>
<dbReference type="SMART" id="SM00419">
    <property type="entry name" value="HTH_CRP"/>
    <property type="match status" value="1"/>
</dbReference>
<dbReference type="Gene3D" id="2.60.120.10">
    <property type="entry name" value="Jelly Rolls"/>
    <property type="match status" value="1"/>
</dbReference>
<evidence type="ECO:0000256" key="2">
    <source>
        <dbReference type="ARBA" id="ARBA00023125"/>
    </source>
</evidence>
<evidence type="ECO:0000256" key="3">
    <source>
        <dbReference type="ARBA" id="ARBA00023163"/>
    </source>
</evidence>
<name>A0ABV2REX9_9CAUL</name>
<accession>A0ABV2REX9</accession>
<keyword evidence="1" id="KW-0805">Transcription regulation</keyword>
<dbReference type="PROSITE" id="PS51063">
    <property type="entry name" value="HTH_CRP_2"/>
    <property type="match status" value="1"/>
</dbReference>
<dbReference type="SUPFAM" id="SSF51206">
    <property type="entry name" value="cAMP-binding domain-like"/>
    <property type="match status" value="1"/>
</dbReference>
<dbReference type="InterPro" id="IPR014710">
    <property type="entry name" value="RmlC-like_jellyroll"/>
</dbReference>
<dbReference type="Pfam" id="PF13545">
    <property type="entry name" value="HTH_Crp_2"/>
    <property type="match status" value="1"/>
</dbReference>
<dbReference type="InterPro" id="IPR012318">
    <property type="entry name" value="HTH_CRP"/>
</dbReference>
<proteinExistence type="predicted"/>
<evidence type="ECO:0000313" key="6">
    <source>
        <dbReference type="Proteomes" id="UP001549313"/>
    </source>
</evidence>
<evidence type="ECO:0000313" key="5">
    <source>
        <dbReference type="EMBL" id="MET4685149.1"/>
    </source>
</evidence>
<keyword evidence="2" id="KW-0238">DNA-binding</keyword>
<dbReference type="RefSeq" id="WP_354090117.1">
    <property type="nucleotide sequence ID" value="NZ_JBEPTF010000005.1"/>
</dbReference>
<gene>
    <name evidence="5" type="ORF">ABIE19_003100</name>
</gene>
<keyword evidence="3" id="KW-0804">Transcription</keyword>
<keyword evidence="6" id="KW-1185">Reference proteome</keyword>
<dbReference type="InterPro" id="IPR018490">
    <property type="entry name" value="cNMP-bd_dom_sf"/>
</dbReference>
<reference evidence="5 6" key="1">
    <citation type="submission" date="2024-06" db="EMBL/GenBank/DDBJ databases">
        <title>Sorghum-associated microbial communities from plants grown in Nebraska, USA.</title>
        <authorList>
            <person name="Schachtman D."/>
        </authorList>
    </citation>
    <scope>NUCLEOTIDE SEQUENCE [LARGE SCALE GENOMIC DNA]</scope>
    <source>
        <strain evidence="5 6">2814</strain>
    </source>
</reference>
<dbReference type="InterPro" id="IPR036390">
    <property type="entry name" value="WH_DNA-bd_sf"/>
</dbReference>
<feature type="domain" description="HTH crp-type" evidence="4">
    <location>
        <begin position="156"/>
        <end position="222"/>
    </location>
</feature>
<sequence>MPAQAAVEALPVRLRIVPRRRCDVRDHPVYLALPPAAQRSLLQTGAPVDLLAAEEVSLEGDYLWFVLSGVLGLFPQSSTVCVSHIPSGSVHGWRHALGSSCGDTEARPLVDVRLFRVPAHTVRTALGHDWLSRFVAFQTMQRLTQLESEAACNASHRVNERLAKWLVRLEGGANGAPLKLTQARLGAMLGVQRTSINAAAQELQEAGLIRFGRGRVEVLDLPGLATASCGCGA</sequence>
<evidence type="ECO:0000256" key="1">
    <source>
        <dbReference type="ARBA" id="ARBA00023015"/>
    </source>
</evidence>
<dbReference type="SUPFAM" id="SSF46785">
    <property type="entry name" value="Winged helix' DNA-binding domain"/>
    <property type="match status" value="1"/>
</dbReference>
<comment type="caution">
    <text evidence="5">The sequence shown here is derived from an EMBL/GenBank/DDBJ whole genome shotgun (WGS) entry which is preliminary data.</text>
</comment>
<dbReference type="EMBL" id="JBEPTF010000005">
    <property type="protein sequence ID" value="MET4685149.1"/>
    <property type="molecule type" value="Genomic_DNA"/>
</dbReference>
<protein>
    <submittedName>
        <fullName evidence="5">CRP-like cAMP-binding protein</fullName>
    </submittedName>
</protein>
<dbReference type="Proteomes" id="UP001549313">
    <property type="component" value="Unassembled WGS sequence"/>
</dbReference>
<evidence type="ECO:0000259" key="4">
    <source>
        <dbReference type="PROSITE" id="PS51063"/>
    </source>
</evidence>